<accession>A0ABU1AZP1</accession>
<feature type="transmembrane region" description="Helical" evidence="1">
    <location>
        <begin position="6"/>
        <end position="26"/>
    </location>
</feature>
<keyword evidence="1" id="KW-0472">Membrane</keyword>
<evidence type="ECO:0008006" key="4">
    <source>
        <dbReference type="Google" id="ProtNLM"/>
    </source>
</evidence>
<name>A0ABU1AZP1_9BACT</name>
<evidence type="ECO:0000313" key="2">
    <source>
        <dbReference type="EMBL" id="MDQ8209633.1"/>
    </source>
</evidence>
<evidence type="ECO:0000256" key="1">
    <source>
        <dbReference type="SAM" id="Phobius"/>
    </source>
</evidence>
<keyword evidence="3" id="KW-1185">Reference proteome</keyword>
<dbReference type="Proteomes" id="UP001225316">
    <property type="component" value="Unassembled WGS sequence"/>
</dbReference>
<reference evidence="2 3" key="1">
    <citation type="submission" date="2023-04" db="EMBL/GenBank/DDBJ databases">
        <title>A novel bacteria isolated from coastal sediment.</title>
        <authorList>
            <person name="Liu X.-J."/>
            <person name="Du Z.-J."/>
        </authorList>
    </citation>
    <scope>NUCLEOTIDE SEQUENCE [LARGE SCALE GENOMIC DNA]</scope>
    <source>
        <strain evidence="2 3">SDUM461003</strain>
    </source>
</reference>
<protein>
    <recommendedName>
        <fullName evidence="4">50S ribosomal protein L9</fullName>
    </recommendedName>
</protein>
<evidence type="ECO:0000313" key="3">
    <source>
        <dbReference type="Proteomes" id="UP001225316"/>
    </source>
</evidence>
<organism evidence="2 3">
    <name type="scientific">Thalassobacterium maritimum</name>
    <dbReference type="NCBI Taxonomy" id="3041265"/>
    <lineage>
        <taxon>Bacteria</taxon>
        <taxon>Pseudomonadati</taxon>
        <taxon>Verrucomicrobiota</taxon>
        <taxon>Opitutia</taxon>
        <taxon>Puniceicoccales</taxon>
        <taxon>Coraliomargaritaceae</taxon>
        <taxon>Thalassobacterium</taxon>
    </lineage>
</organism>
<dbReference type="EMBL" id="JARXHW010000100">
    <property type="protein sequence ID" value="MDQ8209633.1"/>
    <property type="molecule type" value="Genomic_DNA"/>
</dbReference>
<gene>
    <name evidence="2" type="ORF">QEH52_19090</name>
</gene>
<keyword evidence="1" id="KW-1133">Transmembrane helix</keyword>
<proteinExistence type="predicted"/>
<dbReference type="RefSeq" id="WP_308952551.1">
    <property type="nucleotide sequence ID" value="NZ_JARXHW010000100.1"/>
</dbReference>
<comment type="caution">
    <text evidence="2">The sequence shown here is derived from an EMBL/GenBank/DDBJ whole genome shotgun (WGS) entry which is preliminary data.</text>
</comment>
<keyword evidence="1" id="KW-0812">Transmembrane</keyword>
<sequence length="85" mass="9289">MMDPYIASLIAVAGTILGGVVGAFLGHQFRKEELNRIEAFQTKLSDQNEKLLTHLSENEIAKTHQFGSAVFDGLTKISGAIEKKN</sequence>